<dbReference type="InterPro" id="IPR012674">
    <property type="entry name" value="Calycin"/>
</dbReference>
<dbReference type="InterPro" id="IPR002351">
    <property type="entry name" value="Nitrophorin_domain"/>
</dbReference>
<feature type="signal peptide" evidence="1">
    <location>
        <begin position="1"/>
        <end position="21"/>
    </location>
</feature>
<dbReference type="GO" id="GO:0070026">
    <property type="term" value="F:nitric oxide binding"/>
    <property type="evidence" value="ECO:0007669"/>
    <property type="project" value="InterPro"/>
</dbReference>
<feature type="chain" id="PRO_5004372489" evidence="1">
    <location>
        <begin position="22"/>
        <end position="206"/>
    </location>
</feature>
<dbReference type="EMBL" id="GAHY01001837">
    <property type="protein sequence ID" value="JAA75673.1"/>
    <property type="molecule type" value="mRNA"/>
</dbReference>
<name>R4G800_RHOPR</name>
<evidence type="ECO:0000259" key="2">
    <source>
        <dbReference type="Pfam" id="PF02087"/>
    </source>
</evidence>
<proteinExistence type="evidence at transcript level"/>
<reference evidence="3" key="1">
    <citation type="submission" date="2013-04" db="EMBL/GenBank/DDBJ databases">
        <title>An insight into the transcriptome of the digestive tract of the blood sucking bug, Rhodnius prolixus.</title>
        <authorList>
            <person name="Ribeiro J.M.C."/>
            <person name="Genta F.A."/>
            <person name="Sorgine M.H.F."/>
            <person name="Paiva-Silva G.O."/>
            <person name="Majerowicz D."/>
            <person name="Medeiros M."/>
            <person name="Koerich L."/>
            <person name="Terra W.R."/>
            <person name="Ferreira C."/>
            <person name="Pimentel A.C."/>
            <person name="Bisch P.M."/>
            <person name="Diniz M.M.P."/>
            <person name="Nascimento R."/>
            <person name="Salmon D."/>
            <person name="Silber A.M."/>
            <person name="Alves M."/>
            <person name="Oliveira M.F."/>
            <person name="Gondim K.C."/>
            <person name="Silva Neto M.A.C."/>
            <person name="Atella G.C."/>
            <person name="Araujo H."/>
            <person name="Dias F.S."/>
            <person name="Polycarpo C.R."/>
            <person name="Fampa P."/>
            <person name="Melo A.C."/>
            <person name="Tanaka A.S."/>
            <person name="Balczun C."/>
            <person name="Oliveira J.H.M."/>
            <person name="Goncalves R."/>
            <person name="Lazoski C."/>
            <person name="Pereira M.A."/>
            <person name="Rivera-Pomar R."/>
            <person name="Diambra L."/>
            <person name="Schaub G.A."/>
            <person name="Garcia E.S."/>
            <person name="Azambuja P."/>
            <person name="Braz G.R.C."/>
            <person name="Oliveira P.L."/>
        </authorList>
    </citation>
    <scope>NUCLEOTIDE SEQUENCE</scope>
</reference>
<dbReference type="Pfam" id="PF02087">
    <property type="entry name" value="Nitrophorin"/>
    <property type="match status" value="1"/>
</dbReference>
<dbReference type="GO" id="GO:0051381">
    <property type="term" value="F:histamine binding"/>
    <property type="evidence" value="ECO:0007669"/>
    <property type="project" value="InterPro"/>
</dbReference>
<dbReference type="Gene3D" id="2.40.128.20">
    <property type="match status" value="1"/>
</dbReference>
<dbReference type="VEuPathDB" id="VectorBase:RPRC000034"/>
<keyword evidence="1" id="KW-0732">Signal</keyword>
<dbReference type="HOGENOM" id="CLU_117833_0_0_1"/>
<evidence type="ECO:0000256" key="1">
    <source>
        <dbReference type="SAM" id="SignalP"/>
    </source>
</evidence>
<dbReference type="AlphaFoldDB" id="R4G800"/>
<sequence length="206" mass="22081">MKSSIALVLAAVTLLQLTAEGETAACTSSVTATSKLVKDKYFKDGWYVTHFKAVQVPAKYSTTASKYCAYTVGKVNGNEVTEVLSHYNSLTKSSIYDKSKVTLNGDIYTGKFDAVDKGGQDTGPTGTYTVTVLDTDNDNYAITHLCVPSGSEVFELYTIANRQKDGTHAGVSSGLSSASLKLSEFTSTQNLDCKYEEATAKSLLTK</sequence>
<protein>
    <submittedName>
        <fullName evidence="3">Putative nitrophorin</fullName>
    </submittedName>
</protein>
<organism evidence="3">
    <name type="scientific">Rhodnius prolixus</name>
    <name type="common">Triatomid bug</name>
    <dbReference type="NCBI Taxonomy" id="13249"/>
    <lineage>
        <taxon>Eukaryota</taxon>
        <taxon>Metazoa</taxon>
        <taxon>Ecdysozoa</taxon>
        <taxon>Arthropoda</taxon>
        <taxon>Hexapoda</taxon>
        <taxon>Insecta</taxon>
        <taxon>Pterygota</taxon>
        <taxon>Neoptera</taxon>
        <taxon>Paraneoptera</taxon>
        <taxon>Hemiptera</taxon>
        <taxon>Heteroptera</taxon>
        <taxon>Panheteroptera</taxon>
        <taxon>Cimicomorpha</taxon>
        <taxon>Reduviidae</taxon>
        <taxon>Triatominae</taxon>
        <taxon>Rhodnius</taxon>
    </lineage>
</organism>
<evidence type="ECO:0000313" key="3">
    <source>
        <dbReference type="EMBL" id="JAA75673.1"/>
    </source>
</evidence>
<feature type="domain" description="Nitrophorin" evidence="2">
    <location>
        <begin position="26"/>
        <end position="201"/>
    </location>
</feature>
<accession>R4G800</accession>
<dbReference type="SUPFAM" id="SSF50814">
    <property type="entry name" value="Lipocalins"/>
    <property type="match status" value="1"/>
</dbReference>